<protein>
    <recommendedName>
        <fullName evidence="1">GH18 domain-containing protein</fullName>
    </recommendedName>
</protein>
<name>A0AAV1YN67_LUPLU</name>
<dbReference type="InterPro" id="IPR017853">
    <property type="entry name" value="GH"/>
</dbReference>
<dbReference type="GO" id="GO:0005975">
    <property type="term" value="P:carbohydrate metabolic process"/>
    <property type="evidence" value="ECO:0007669"/>
    <property type="project" value="InterPro"/>
</dbReference>
<evidence type="ECO:0000313" key="3">
    <source>
        <dbReference type="Proteomes" id="UP001497480"/>
    </source>
</evidence>
<dbReference type="PANTHER" id="PTHR46476">
    <property type="entry name" value="CHITINASE 2-LIKE"/>
    <property type="match status" value="1"/>
</dbReference>
<dbReference type="SUPFAM" id="SSF51445">
    <property type="entry name" value="(Trans)glycosidases"/>
    <property type="match status" value="1"/>
</dbReference>
<dbReference type="InterPro" id="IPR001223">
    <property type="entry name" value="Glyco_hydro18_cat"/>
</dbReference>
<evidence type="ECO:0000259" key="1">
    <source>
        <dbReference type="PROSITE" id="PS51910"/>
    </source>
</evidence>
<proteinExistence type="predicted"/>
<dbReference type="Gene3D" id="3.20.20.80">
    <property type="entry name" value="Glycosidases"/>
    <property type="match status" value="1"/>
</dbReference>
<keyword evidence="3" id="KW-1185">Reference proteome</keyword>
<feature type="domain" description="GH18" evidence="1">
    <location>
        <begin position="10"/>
        <end position="353"/>
    </location>
</feature>
<dbReference type="AlphaFoldDB" id="A0AAV1YN67"/>
<organism evidence="2 3">
    <name type="scientific">Lupinus luteus</name>
    <name type="common">European yellow lupine</name>
    <dbReference type="NCBI Taxonomy" id="3873"/>
    <lineage>
        <taxon>Eukaryota</taxon>
        <taxon>Viridiplantae</taxon>
        <taxon>Streptophyta</taxon>
        <taxon>Embryophyta</taxon>
        <taxon>Tracheophyta</taxon>
        <taxon>Spermatophyta</taxon>
        <taxon>Magnoliopsida</taxon>
        <taxon>eudicotyledons</taxon>
        <taxon>Gunneridae</taxon>
        <taxon>Pentapetalae</taxon>
        <taxon>rosids</taxon>
        <taxon>fabids</taxon>
        <taxon>Fabales</taxon>
        <taxon>Fabaceae</taxon>
        <taxon>Papilionoideae</taxon>
        <taxon>50 kb inversion clade</taxon>
        <taxon>genistoids sensu lato</taxon>
        <taxon>core genistoids</taxon>
        <taxon>Genisteae</taxon>
        <taxon>Lupinus</taxon>
    </lineage>
</organism>
<dbReference type="Pfam" id="PF00704">
    <property type="entry name" value="Glyco_hydro_18"/>
    <property type="match status" value="1"/>
</dbReference>
<sequence length="353" mass="40156">MSSNIIVQPTIFREYIGSNEYSHHHAFPSHIINQQLTEFHFILAFAKENYVETPTTKIGDGNFSRHWKLSSFSAERIHKLKKENPNVKVIISIGGRGSNFPFNTNDSMIWVHNAFTSIKNIIDGYNHNSDIRIIDGIDVNYEEIHNDENFVKSLGLLIKLLKLKGLITIASIAPSASVHTQYKKLYHHYKYCIDWVNYQFYGQTLSNKRDFYNLFIALSKDYPPHRKDYPSVLLAGFSTDPSDAGSISQDTFLEGCHQLFKDNLLPGIFVFGADYSKVTHEGEKSFQVEIIAQQMIVEAHVLNFGYSHGCHCVTITKKVGECNGSDWSYGRHVVVETPKSAALKLECRLRSAI</sequence>
<comment type="caution">
    <text evidence="2">The sequence shown here is derived from an EMBL/GenBank/DDBJ whole genome shotgun (WGS) entry which is preliminary data.</text>
</comment>
<dbReference type="PRINTS" id="PR00551">
    <property type="entry name" value="2SGLOBULIN"/>
</dbReference>
<accession>A0AAV1YN67</accession>
<dbReference type="PANTHER" id="PTHR46476:SF13">
    <property type="entry name" value="2, PUTATIVE, EXPRESSED-RELATED"/>
    <property type="match status" value="1"/>
</dbReference>
<dbReference type="Proteomes" id="UP001497480">
    <property type="component" value="Unassembled WGS sequence"/>
</dbReference>
<reference evidence="2 3" key="1">
    <citation type="submission" date="2024-03" db="EMBL/GenBank/DDBJ databases">
        <authorList>
            <person name="Martinez-Hernandez J."/>
        </authorList>
    </citation>
    <scope>NUCLEOTIDE SEQUENCE [LARGE SCALE GENOMIC DNA]</scope>
</reference>
<gene>
    <name evidence="2" type="ORF">LLUT_LOCUS36370</name>
</gene>
<dbReference type="EMBL" id="CAXHTB010000026">
    <property type="protein sequence ID" value="CAL0335310.1"/>
    <property type="molecule type" value="Genomic_DNA"/>
</dbReference>
<dbReference type="PROSITE" id="PS51910">
    <property type="entry name" value="GH18_2"/>
    <property type="match status" value="1"/>
</dbReference>
<dbReference type="InterPro" id="IPR000677">
    <property type="entry name" value="Chitinase-like"/>
</dbReference>
<evidence type="ECO:0000313" key="2">
    <source>
        <dbReference type="EMBL" id="CAL0335310.1"/>
    </source>
</evidence>